<dbReference type="InterPro" id="IPR039422">
    <property type="entry name" value="MarR/SlyA-like"/>
</dbReference>
<dbReference type="InterPro" id="IPR036388">
    <property type="entry name" value="WH-like_DNA-bd_sf"/>
</dbReference>
<protein>
    <submittedName>
        <fullName evidence="2">Transcriptional regulator, MarR family</fullName>
    </submittedName>
</protein>
<dbReference type="Pfam" id="PF01047">
    <property type="entry name" value="MarR"/>
    <property type="match status" value="1"/>
</dbReference>
<keyword evidence="3" id="KW-1185">Reference proteome</keyword>
<comment type="caution">
    <text evidence="2">The sequence shown here is derived from an EMBL/GenBank/DDBJ whole genome shotgun (WGS) entry which is preliminary data.</text>
</comment>
<accession>A0ABT1HAY0</accession>
<feature type="domain" description="HTH marR-type" evidence="1">
    <location>
        <begin position="15"/>
        <end position="151"/>
    </location>
</feature>
<dbReference type="PANTHER" id="PTHR33164:SF99">
    <property type="entry name" value="MARR FAMILY REGULATORY PROTEIN"/>
    <property type="match status" value="1"/>
</dbReference>
<dbReference type="Proteomes" id="UP001206895">
    <property type="component" value="Unassembled WGS sequence"/>
</dbReference>
<dbReference type="PROSITE" id="PS50995">
    <property type="entry name" value="HTH_MARR_2"/>
    <property type="match status" value="1"/>
</dbReference>
<dbReference type="InterPro" id="IPR036390">
    <property type="entry name" value="WH_DNA-bd_sf"/>
</dbReference>
<sequence>MIDRMEQVQWLSADEQRTWRAYLNATRLLLQRLDQQLARDADISLTDYELLVQLSEAPDHQMRMRPLADAVTATKSGVTRAINRLVEAGWVRRVPCPDDRRGALAELTEAGAAKLAAASPGHVAAVRSNVFDVLSPRDVDRIGSAYLEMHAHMVEMSRSAAVAGKRPSAPLVDAATSVD</sequence>
<dbReference type="Gene3D" id="1.10.10.10">
    <property type="entry name" value="Winged helix-like DNA-binding domain superfamily/Winged helix DNA-binding domain"/>
    <property type="match status" value="1"/>
</dbReference>
<organism evidence="2 3">
    <name type="scientific">Williamsia maris</name>
    <dbReference type="NCBI Taxonomy" id="72806"/>
    <lineage>
        <taxon>Bacteria</taxon>
        <taxon>Bacillati</taxon>
        <taxon>Actinomycetota</taxon>
        <taxon>Actinomycetes</taxon>
        <taxon>Mycobacteriales</taxon>
        <taxon>Nocardiaceae</taxon>
        <taxon>Williamsia</taxon>
    </lineage>
</organism>
<dbReference type="PANTHER" id="PTHR33164">
    <property type="entry name" value="TRANSCRIPTIONAL REGULATOR, MARR FAMILY"/>
    <property type="match status" value="1"/>
</dbReference>
<name>A0ABT1HAY0_9NOCA</name>
<dbReference type="InterPro" id="IPR000835">
    <property type="entry name" value="HTH_MarR-typ"/>
</dbReference>
<reference evidence="2 3" key="1">
    <citation type="submission" date="2022-06" db="EMBL/GenBank/DDBJ databases">
        <title>Genomic Encyclopedia of Archaeal and Bacterial Type Strains, Phase II (KMG-II): from individual species to whole genera.</title>
        <authorList>
            <person name="Goeker M."/>
        </authorList>
    </citation>
    <scope>NUCLEOTIDE SEQUENCE [LARGE SCALE GENOMIC DNA]</scope>
    <source>
        <strain evidence="2 3">DSM 44693</strain>
    </source>
</reference>
<evidence type="ECO:0000313" key="2">
    <source>
        <dbReference type="EMBL" id="MCP2175417.1"/>
    </source>
</evidence>
<dbReference type="PRINTS" id="PR00598">
    <property type="entry name" value="HTHMARR"/>
</dbReference>
<gene>
    <name evidence="2" type="ORF">LX13_001224</name>
</gene>
<proteinExistence type="predicted"/>
<dbReference type="SUPFAM" id="SSF46785">
    <property type="entry name" value="Winged helix' DNA-binding domain"/>
    <property type="match status" value="1"/>
</dbReference>
<dbReference type="EMBL" id="JAMTCJ010000001">
    <property type="protein sequence ID" value="MCP2175417.1"/>
    <property type="molecule type" value="Genomic_DNA"/>
</dbReference>
<evidence type="ECO:0000313" key="3">
    <source>
        <dbReference type="Proteomes" id="UP001206895"/>
    </source>
</evidence>
<dbReference type="SMART" id="SM00347">
    <property type="entry name" value="HTH_MARR"/>
    <property type="match status" value="1"/>
</dbReference>
<evidence type="ECO:0000259" key="1">
    <source>
        <dbReference type="PROSITE" id="PS50995"/>
    </source>
</evidence>